<feature type="compositionally biased region" description="Pro residues" evidence="1">
    <location>
        <begin position="9"/>
        <end position="18"/>
    </location>
</feature>
<comment type="caution">
    <text evidence="2">The sequence shown here is derived from an EMBL/GenBank/DDBJ whole genome shotgun (WGS) entry which is preliminary data.</text>
</comment>
<accession>A0ABP6HGB6</accession>
<evidence type="ECO:0008006" key="4">
    <source>
        <dbReference type="Google" id="ProtNLM"/>
    </source>
</evidence>
<dbReference type="Pfam" id="PF19457">
    <property type="entry name" value="DUF5994"/>
    <property type="match status" value="1"/>
</dbReference>
<gene>
    <name evidence="2" type="ORF">GCM10010104_03540</name>
</gene>
<dbReference type="EMBL" id="BAAART010000006">
    <property type="protein sequence ID" value="GAA2769244.1"/>
    <property type="molecule type" value="Genomic_DNA"/>
</dbReference>
<dbReference type="RefSeq" id="WP_234847609.1">
    <property type="nucleotide sequence ID" value="NZ_BAAART010000006.1"/>
</dbReference>
<evidence type="ECO:0000313" key="3">
    <source>
        <dbReference type="Proteomes" id="UP001501474"/>
    </source>
</evidence>
<sequence>MTSASSSTPSPPTPPTPPDVRLRLAEPTRYGRTARRIDGAWWPRSDDLTEELTGLLGVLPPAWGRIASVLVHGDTWPDCPEQMTVAGQPVHVGHDDSPTAPHTVCLIAPGRGRYDLLVVPPGTAEAEADRLMEGAVAGDA</sequence>
<proteinExistence type="predicted"/>
<organism evidence="2 3">
    <name type="scientific">Streptomyces indiaensis</name>
    <dbReference type="NCBI Taxonomy" id="284033"/>
    <lineage>
        <taxon>Bacteria</taxon>
        <taxon>Bacillati</taxon>
        <taxon>Actinomycetota</taxon>
        <taxon>Actinomycetes</taxon>
        <taxon>Kitasatosporales</taxon>
        <taxon>Streptomycetaceae</taxon>
        <taxon>Streptomyces</taxon>
    </lineage>
</organism>
<evidence type="ECO:0000256" key="1">
    <source>
        <dbReference type="SAM" id="MobiDB-lite"/>
    </source>
</evidence>
<protein>
    <recommendedName>
        <fullName evidence="4">SUKH-3 immunity protein</fullName>
    </recommendedName>
</protein>
<dbReference type="Proteomes" id="UP001501474">
    <property type="component" value="Unassembled WGS sequence"/>
</dbReference>
<reference evidence="3" key="1">
    <citation type="journal article" date="2019" name="Int. J. Syst. Evol. Microbiol.">
        <title>The Global Catalogue of Microorganisms (GCM) 10K type strain sequencing project: providing services to taxonomists for standard genome sequencing and annotation.</title>
        <authorList>
            <consortium name="The Broad Institute Genomics Platform"/>
            <consortium name="The Broad Institute Genome Sequencing Center for Infectious Disease"/>
            <person name="Wu L."/>
            <person name="Ma J."/>
        </authorList>
    </citation>
    <scope>NUCLEOTIDE SEQUENCE [LARGE SCALE GENOMIC DNA]</scope>
    <source>
        <strain evidence="3">JCM 3053</strain>
    </source>
</reference>
<feature type="region of interest" description="Disordered" evidence="1">
    <location>
        <begin position="1"/>
        <end position="29"/>
    </location>
</feature>
<evidence type="ECO:0000313" key="2">
    <source>
        <dbReference type="EMBL" id="GAA2769244.1"/>
    </source>
</evidence>
<name>A0ABP6HGB6_9ACTN</name>
<keyword evidence="3" id="KW-1185">Reference proteome</keyword>
<dbReference type="InterPro" id="IPR046036">
    <property type="entry name" value="DUF5994"/>
</dbReference>